<keyword evidence="2 6" id="KW-0378">Hydrolase</keyword>
<comment type="similarity">
    <text evidence="1">Belongs to the 'GDXG' lipolytic enzyme family.</text>
</comment>
<dbReference type="PANTHER" id="PTHR48081">
    <property type="entry name" value="AB HYDROLASE SUPERFAMILY PROTEIN C4A8.06C"/>
    <property type="match status" value="1"/>
</dbReference>
<sequence>MPSLAEQREQFATLLTRPLPPDVRSSATTLGGRPALELRVETPGTAGQDVLLYFHGGGFVVGAARVPAHLTVALLRHLDGRALSLDYRLAPEHPFPAAPDDCLAAYRELLDSGADPRRLVIAGDSAGAALAVVTMTRAREAGLPLPAAAVLFSPVTDLTLSGASLQSKDGIDPIFTRAELEWYFAQYVPDGDRSAPGASPLFADLTGLPPLLIQVGSSEVLLDDAVRLAGRAGADEVAVTLEVAPGRPHVFQLTESAEAAAALDRAGRFLASWLPDGEAPARSPQAGSDTDKDGR</sequence>
<dbReference type="Gene3D" id="3.40.50.1820">
    <property type="entry name" value="alpha/beta hydrolase"/>
    <property type="match status" value="1"/>
</dbReference>
<proteinExistence type="inferred from homology"/>
<evidence type="ECO:0000256" key="2">
    <source>
        <dbReference type="ARBA" id="ARBA00022801"/>
    </source>
</evidence>
<feature type="active site" evidence="3">
    <location>
        <position position="125"/>
    </location>
</feature>
<evidence type="ECO:0000256" key="4">
    <source>
        <dbReference type="SAM" id="MobiDB-lite"/>
    </source>
</evidence>
<evidence type="ECO:0000256" key="1">
    <source>
        <dbReference type="ARBA" id="ARBA00010515"/>
    </source>
</evidence>
<dbReference type="InterPro" id="IPR033140">
    <property type="entry name" value="Lipase_GDXG_put_SER_AS"/>
</dbReference>
<evidence type="ECO:0000313" key="6">
    <source>
        <dbReference type="EMBL" id="TMR29034.1"/>
    </source>
</evidence>
<dbReference type="OrthoDB" id="128186at2"/>
<dbReference type="SUPFAM" id="SSF53474">
    <property type="entry name" value="alpha/beta-Hydrolases"/>
    <property type="match status" value="1"/>
</dbReference>
<dbReference type="GO" id="GO:0004806">
    <property type="term" value="F:triacylglycerol lipase activity"/>
    <property type="evidence" value="ECO:0007669"/>
    <property type="project" value="TreeGrafter"/>
</dbReference>
<feature type="region of interest" description="Disordered" evidence="4">
    <location>
        <begin position="274"/>
        <end position="295"/>
    </location>
</feature>
<dbReference type="PANTHER" id="PTHR48081:SF30">
    <property type="entry name" value="ACETYL-HYDROLASE LIPR-RELATED"/>
    <property type="match status" value="1"/>
</dbReference>
<evidence type="ECO:0000313" key="7">
    <source>
        <dbReference type="Proteomes" id="UP000306628"/>
    </source>
</evidence>
<protein>
    <submittedName>
        <fullName evidence="6">Alpha/beta hydrolase</fullName>
    </submittedName>
</protein>
<dbReference type="InterPro" id="IPR013094">
    <property type="entry name" value="AB_hydrolase_3"/>
</dbReference>
<dbReference type="InterPro" id="IPR029058">
    <property type="entry name" value="AB_hydrolase_fold"/>
</dbReference>
<accession>A0A5S4G925</accession>
<dbReference type="AlphaFoldDB" id="A0A5S4G925"/>
<feature type="domain" description="Alpha/beta hydrolase fold-3" evidence="5">
    <location>
        <begin position="51"/>
        <end position="252"/>
    </location>
</feature>
<keyword evidence="7" id="KW-1185">Reference proteome</keyword>
<name>A0A5S4G925_9ACTN</name>
<dbReference type="PROSITE" id="PS01174">
    <property type="entry name" value="LIPASE_GDXG_SER"/>
    <property type="match status" value="1"/>
</dbReference>
<dbReference type="InterPro" id="IPR050300">
    <property type="entry name" value="GDXG_lipolytic_enzyme"/>
</dbReference>
<comment type="caution">
    <text evidence="6">The sequence shown here is derived from an EMBL/GenBank/DDBJ whole genome shotgun (WGS) entry which is preliminary data.</text>
</comment>
<gene>
    <name evidence="6" type="ORF">ETD85_33860</name>
</gene>
<dbReference type="Pfam" id="PF07859">
    <property type="entry name" value="Abhydrolase_3"/>
    <property type="match status" value="1"/>
</dbReference>
<organism evidence="6 7">
    <name type="scientific">Nonomuraea zeae</name>
    <dbReference type="NCBI Taxonomy" id="1642303"/>
    <lineage>
        <taxon>Bacteria</taxon>
        <taxon>Bacillati</taxon>
        <taxon>Actinomycetota</taxon>
        <taxon>Actinomycetes</taxon>
        <taxon>Streptosporangiales</taxon>
        <taxon>Streptosporangiaceae</taxon>
        <taxon>Nonomuraea</taxon>
    </lineage>
</organism>
<evidence type="ECO:0000259" key="5">
    <source>
        <dbReference type="Pfam" id="PF07859"/>
    </source>
</evidence>
<dbReference type="Proteomes" id="UP000306628">
    <property type="component" value="Unassembled WGS sequence"/>
</dbReference>
<dbReference type="EMBL" id="VCKX01000129">
    <property type="protein sequence ID" value="TMR29034.1"/>
    <property type="molecule type" value="Genomic_DNA"/>
</dbReference>
<evidence type="ECO:0000256" key="3">
    <source>
        <dbReference type="PROSITE-ProRule" id="PRU10038"/>
    </source>
</evidence>
<reference evidence="6 7" key="1">
    <citation type="submission" date="2019-05" db="EMBL/GenBank/DDBJ databases">
        <title>Draft genome sequence of Nonomuraea zeae DSM 100528.</title>
        <authorList>
            <person name="Saricaoglu S."/>
            <person name="Isik K."/>
        </authorList>
    </citation>
    <scope>NUCLEOTIDE SEQUENCE [LARGE SCALE GENOMIC DNA]</scope>
    <source>
        <strain evidence="6 7">DSM 100528</strain>
    </source>
</reference>